<dbReference type="InterPro" id="IPR016635">
    <property type="entry name" value="AP_complex_ssu"/>
</dbReference>
<dbReference type="EMBL" id="JASFZW010000004">
    <property type="protein sequence ID" value="KAK2078528.1"/>
    <property type="molecule type" value="Genomic_DNA"/>
</dbReference>
<gene>
    <name evidence="8" type="ORF">QBZ16_003368</name>
</gene>
<dbReference type="PIRSF" id="PIRSF015588">
    <property type="entry name" value="AP_complex_sigma"/>
    <property type="match status" value="1"/>
</dbReference>
<keyword evidence="5 6" id="KW-0472">Membrane</keyword>
<dbReference type="Proteomes" id="UP001255856">
    <property type="component" value="Unassembled WGS sequence"/>
</dbReference>
<protein>
    <recommendedName>
        <fullName evidence="6">AP complex subunit sigma</fullName>
    </recommendedName>
</protein>
<sequence length="147" mass="17154">MAIKFILLVNKQGQTRLAKYTSSSLSPEERCAFEAQIVRKCFVRSDKQCNVVEHEDYKVVYRRYASLFFLVGIDDDEVRRNELAILEFIHCIVETLDRYFSNVCELDIMYNLETTHYILDEMCMNGCIVETNRNTALAPIHLLEKAT</sequence>
<dbReference type="InterPro" id="IPR022775">
    <property type="entry name" value="AP_mu_sigma_su"/>
</dbReference>
<accession>A0AAD9MLQ6</accession>
<comment type="similarity">
    <text evidence="2 6">Belongs to the adaptor complexes small subunit family.</text>
</comment>
<comment type="caution">
    <text evidence="8">The sequence shown here is derived from an EMBL/GenBank/DDBJ whole genome shotgun (WGS) entry which is preliminary data.</text>
</comment>
<keyword evidence="9" id="KW-1185">Reference proteome</keyword>
<evidence type="ECO:0000256" key="2">
    <source>
        <dbReference type="ARBA" id="ARBA00006972"/>
    </source>
</evidence>
<dbReference type="Pfam" id="PF01217">
    <property type="entry name" value="Clat_adaptor_s"/>
    <property type="match status" value="1"/>
</dbReference>
<evidence type="ECO:0000256" key="5">
    <source>
        <dbReference type="ARBA" id="ARBA00023136"/>
    </source>
</evidence>
<dbReference type="GO" id="GO:0005737">
    <property type="term" value="C:cytoplasm"/>
    <property type="evidence" value="ECO:0007669"/>
    <property type="project" value="UniProtKB-ARBA"/>
</dbReference>
<dbReference type="GO" id="GO:0006886">
    <property type="term" value="P:intracellular protein transport"/>
    <property type="evidence" value="ECO:0007669"/>
    <property type="project" value="UniProtKB-UniRule"/>
</dbReference>
<evidence type="ECO:0000313" key="9">
    <source>
        <dbReference type="Proteomes" id="UP001255856"/>
    </source>
</evidence>
<evidence type="ECO:0000256" key="3">
    <source>
        <dbReference type="ARBA" id="ARBA00022448"/>
    </source>
</evidence>
<comment type="subcellular location">
    <subcellularLocation>
        <location evidence="1">Endomembrane system</location>
    </subcellularLocation>
</comment>
<evidence type="ECO:0000256" key="6">
    <source>
        <dbReference type="PIRNR" id="PIRNR015588"/>
    </source>
</evidence>
<name>A0AAD9MLQ6_PROWI</name>
<evidence type="ECO:0000256" key="4">
    <source>
        <dbReference type="ARBA" id="ARBA00022927"/>
    </source>
</evidence>
<dbReference type="SUPFAM" id="SSF64356">
    <property type="entry name" value="SNARE-like"/>
    <property type="match status" value="1"/>
</dbReference>
<evidence type="ECO:0000259" key="7">
    <source>
        <dbReference type="Pfam" id="PF01217"/>
    </source>
</evidence>
<dbReference type="FunFam" id="3.30.450.60:FF:000010">
    <property type="entry name" value="AP complex subunit sigma"/>
    <property type="match status" value="1"/>
</dbReference>
<evidence type="ECO:0000313" key="8">
    <source>
        <dbReference type="EMBL" id="KAK2078528.1"/>
    </source>
</evidence>
<dbReference type="AlphaFoldDB" id="A0AAD9MLQ6"/>
<proteinExistence type="inferred from homology"/>
<dbReference type="Gene3D" id="3.30.450.60">
    <property type="match status" value="1"/>
</dbReference>
<keyword evidence="4 6" id="KW-0653">Protein transport</keyword>
<organism evidence="8 9">
    <name type="scientific">Prototheca wickerhamii</name>
    <dbReference type="NCBI Taxonomy" id="3111"/>
    <lineage>
        <taxon>Eukaryota</taxon>
        <taxon>Viridiplantae</taxon>
        <taxon>Chlorophyta</taxon>
        <taxon>core chlorophytes</taxon>
        <taxon>Trebouxiophyceae</taxon>
        <taxon>Chlorellales</taxon>
        <taxon>Chlorellaceae</taxon>
        <taxon>Prototheca</taxon>
    </lineage>
</organism>
<dbReference type="PANTHER" id="PTHR11753">
    <property type="entry name" value="ADAPTOR COMPLEXES SMALL SUBUNIT FAMILY"/>
    <property type="match status" value="1"/>
</dbReference>
<dbReference type="GO" id="GO:0012505">
    <property type="term" value="C:endomembrane system"/>
    <property type="evidence" value="ECO:0007669"/>
    <property type="project" value="UniProtKB-SubCell"/>
</dbReference>
<dbReference type="CDD" id="cd14832">
    <property type="entry name" value="AP4_sigma"/>
    <property type="match status" value="1"/>
</dbReference>
<evidence type="ECO:0000256" key="1">
    <source>
        <dbReference type="ARBA" id="ARBA00004308"/>
    </source>
</evidence>
<reference evidence="8" key="1">
    <citation type="submission" date="2021-01" db="EMBL/GenBank/DDBJ databases">
        <authorList>
            <person name="Eckstrom K.M.E."/>
        </authorList>
    </citation>
    <scope>NUCLEOTIDE SEQUENCE</scope>
    <source>
        <strain evidence="8">UVCC 0001</strain>
    </source>
</reference>
<feature type="domain" description="AP complex mu/sigma subunit" evidence="7">
    <location>
        <begin position="3"/>
        <end position="146"/>
    </location>
</feature>
<dbReference type="InterPro" id="IPR011012">
    <property type="entry name" value="Longin-like_dom_sf"/>
</dbReference>
<keyword evidence="3 6" id="KW-0813">Transport</keyword>